<dbReference type="Pfam" id="PF01419">
    <property type="entry name" value="Jacalin"/>
    <property type="match status" value="1"/>
</dbReference>
<dbReference type="InterPro" id="IPR001229">
    <property type="entry name" value="Jacalin-like_lectin_dom"/>
</dbReference>
<organism evidence="4 5">
    <name type="scientific">Saponaria officinalis</name>
    <name type="common">Common soapwort</name>
    <name type="synonym">Lychnis saponaria</name>
    <dbReference type="NCBI Taxonomy" id="3572"/>
    <lineage>
        <taxon>Eukaryota</taxon>
        <taxon>Viridiplantae</taxon>
        <taxon>Streptophyta</taxon>
        <taxon>Embryophyta</taxon>
        <taxon>Tracheophyta</taxon>
        <taxon>Spermatophyta</taxon>
        <taxon>Magnoliopsida</taxon>
        <taxon>eudicotyledons</taxon>
        <taxon>Gunneridae</taxon>
        <taxon>Pentapetalae</taxon>
        <taxon>Caryophyllales</taxon>
        <taxon>Caryophyllaceae</taxon>
        <taxon>Caryophylleae</taxon>
        <taxon>Saponaria</taxon>
    </lineage>
</organism>
<feature type="domain" description="Jacalin-type lectin" evidence="3">
    <location>
        <begin position="1"/>
        <end position="136"/>
    </location>
</feature>
<dbReference type="AlphaFoldDB" id="A0AAW1I094"/>
<keyword evidence="5" id="KW-1185">Reference proteome</keyword>
<evidence type="ECO:0000313" key="4">
    <source>
        <dbReference type="EMBL" id="KAK9682747.1"/>
    </source>
</evidence>
<accession>A0AAW1I094</accession>
<name>A0AAW1I094_SAPOF</name>
<dbReference type="EMBL" id="JBDFQZ010000010">
    <property type="protein sequence ID" value="KAK9682747.1"/>
    <property type="molecule type" value="Genomic_DNA"/>
</dbReference>
<evidence type="ECO:0000256" key="2">
    <source>
        <dbReference type="ARBA" id="ARBA00022734"/>
    </source>
</evidence>
<evidence type="ECO:0000259" key="3">
    <source>
        <dbReference type="PROSITE" id="PS51752"/>
    </source>
</evidence>
<dbReference type="InterPro" id="IPR036404">
    <property type="entry name" value="Jacalin-like_lectin_dom_sf"/>
</dbReference>
<comment type="caution">
    <text evidence="4">The sequence shown here is derived from an EMBL/GenBank/DDBJ whole genome shotgun (WGS) entry which is preliminary data.</text>
</comment>
<dbReference type="Gene3D" id="2.100.10.30">
    <property type="entry name" value="Jacalin-like lectin domain"/>
    <property type="match status" value="1"/>
</dbReference>
<evidence type="ECO:0000256" key="1">
    <source>
        <dbReference type="ARBA" id="ARBA00006568"/>
    </source>
</evidence>
<sequence>MTNGPYGGEGSQNWSIESGEGGRIKKVMIKHGYIVDGIGFEIVDAFNKSFINLDPKKYITQISGTHEWYNVTGTSLITSLKIHTNVRPDGYGPFGASREVSNNEAFATTLHSDHAIVRITGRVVDYLISINTFSTPRTTYNPNTAI</sequence>
<dbReference type="SUPFAM" id="SSF51101">
    <property type="entry name" value="Mannose-binding lectins"/>
    <property type="match status" value="1"/>
</dbReference>
<reference evidence="4" key="1">
    <citation type="submission" date="2024-03" db="EMBL/GenBank/DDBJ databases">
        <title>WGS assembly of Saponaria officinalis var. Norfolk2.</title>
        <authorList>
            <person name="Jenkins J."/>
            <person name="Shu S."/>
            <person name="Grimwood J."/>
            <person name="Barry K."/>
            <person name="Goodstein D."/>
            <person name="Schmutz J."/>
            <person name="Leebens-Mack J."/>
            <person name="Osbourn A."/>
        </authorList>
    </citation>
    <scope>NUCLEOTIDE SEQUENCE [LARGE SCALE GENOMIC DNA]</scope>
    <source>
        <strain evidence="4">JIC</strain>
    </source>
</reference>
<proteinExistence type="inferred from homology"/>
<dbReference type="SMART" id="SM00915">
    <property type="entry name" value="Jacalin"/>
    <property type="match status" value="1"/>
</dbReference>
<dbReference type="Proteomes" id="UP001443914">
    <property type="component" value="Unassembled WGS sequence"/>
</dbReference>
<evidence type="ECO:0000313" key="5">
    <source>
        <dbReference type="Proteomes" id="UP001443914"/>
    </source>
</evidence>
<gene>
    <name evidence="4" type="ORF">RND81_10G093900</name>
</gene>
<dbReference type="GO" id="GO:0030246">
    <property type="term" value="F:carbohydrate binding"/>
    <property type="evidence" value="ECO:0007669"/>
    <property type="project" value="UniProtKB-KW"/>
</dbReference>
<dbReference type="PANTHER" id="PTHR46506">
    <property type="entry name" value="OS05G0143600 PROTEIN"/>
    <property type="match status" value="1"/>
</dbReference>
<protein>
    <recommendedName>
        <fullName evidence="3">Jacalin-type lectin domain-containing protein</fullName>
    </recommendedName>
</protein>
<comment type="similarity">
    <text evidence="1">Belongs to the jacalin lectin family.</text>
</comment>
<dbReference type="PROSITE" id="PS51752">
    <property type="entry name" value="JACALIN_LECTIN"/>
    <property type="match status" value="1"/>
</dbReference>
<keyword evidence="2" id="KW-0430">Lectin</keyword>